<reference evidence="10 11" key="1">
    <citation type="submission" date="2020-08" db="EMBL/GenBank/DDBJ databases">
        <title>Novel species isolated from subtropical streams in China.</title>
        <authorList>
            <person name="Lu H."/>
        </authorList>
    </citation>
    <scope>NUCLEOTIDE SEQUENCE [LARGE SCALE GENOMIC DNA]</scope>
    <source>
        <strain evidence="10 11">CCTCC AB 2015119</strain>
    </source>
</reference>
<evidence type="ECO:0000256" key="5">
    <source>
        <dbReference type="ARBA" id="ARBA00022801"/>
    </source>
</evidence>
<evidence type="ECO:0000313" key="10">
    <source>
        <dbReference type="EMBL" id="MBC3810459.1"/>
    </source>
</evidence>
<evidence type="ECO:0000313" key="11">
    <source>
        <dbReference type="Proteomes" id="UP000637632"/>
    </source>
</evidence>
<keyword evidence="7" id="KW-0233">DNA recombination</keyword>
<keyword evidence="7" id="KW-0255">Endonuclease</keyword>
<dbReference type="CDD" id="cd00840">
    <property type="entry name" value="MPP_Mre11_N"/>
    <property type="match status" value="1"/>
</dbReference>
<dbReference type="PANTHER" id="PTHR30337">
    <property type="entry name" value="COMPONENT OF ATP-DEPENDENT DSDNA EXONUCLEASE"/>
    <property type="match status" value="1"/>
</dbReference>
<gene>
    <name evidence="7" type="primary">sbcD</name>
    <name evidence="10" type="ORF">H8K26_03315</name>
</gene>
<evidence type="ECO:0000256" key="2">
    <source>
        <dbReference type="ARBA" id="ARBA00011322"/>
    </source>
</evidence>
<comment type="subunit">
    <text evidence="2 7">Heterodimer of SbcC and SbcD.</text>
</comment>
<dbReference type="SUPFAM" id="SSF56300">
    <property type="entry name" value="Metallo-dependent phosphatases"/>
    <property type="match status" value="1"/>
</dbReference>
<evidence type="ECO:0000256" key="4">
    <source>
        <dbReference type="ARBA" id="ARBA00022722"/>
    </source>
</evidence>
<comment type="similarity">
    <text evidence="1 7">Belongs to the SbcD family.</text>
</comment>
<keyword evidence="5 7" id="KW-0378">Hydrolase</keyword>
<dbReference type="InterPro" id="IPR029052">
    <property type="entry name" value="Metallo-depent_PP-like"/>
</dbReference>
<evidence type="ECO:0000259" key="9">
    <source>
        <dbReference type="Pfam" id="PF12320"/>
    </source>
</evidence>
<dbReference type="InterPro" id="IPR041796">
    <property type="entry name" value="Mre11_N"/>
</dbReference>
<dbReference type="Pfam" id="PF00149">
    <property type="entry name" value="Metallophos"/>
    <property type="match status" value="1"/>
</dbReference>
<dbReference type="Pfam" id="PF12320">
    <property type="entry name" value="SbcD_C"/>
    <property type="match status" value="1"/>
</dbReference>
<evidence type="ECO:0000256" key="6">
    <source>
        <dbReference type="ARBA" id="ARBA00022839"/>
    </source>
</evidence>
<comment type="function">
    <text evidence="7">SbcCD cleaves DNA hairpin structures. These structures can inhibit DNA replication and are intermediates in certain DNA recombination reactions. The complex acts as a 3'-&gt;5' double strand exonuclease that can open hairpins. It also has a 5' single-strand endonuclease activity.</text>
</comment>
<sequence>MRIIHTSDWHLGQTLHQFDRSVEHQAFLDWLSDTLVSEQADALLICGDIFDTANPSAAAQKQFYRFLQQSKTRLPQLQIIIIAGNHDSPGRLEAPAPLLDSFGVTVIGFVPRQADGSIDIASLLLPLKNAQGDIAAWCMAIPFLRPGDVPRIEQANDPYMEGIALLYRQVLQHAIDIREPQQAIIALGHCHMVGGEISEESERRIVIGGTEALSATIFDSNVAYAALGHLHLAQKIGKQEHLRYCGSPLPLSFAEVDYRHQVLRVDLQENQVSAITPLYVPRAVALLRVPEKPAPLAQVLVALTALDIPHDTPAERMPFLEVRVRLNAPEPGLRAAIEQAIEGKPVRLAKIDTSFAQREASATSDVALAELERLHPDQIFDRLYQSKFGDDNQSGTPPEISAAFAELLLATPEVQA</sequence>
<dbReference type="InterPro" id="IPR050535">
    <property type="entry name" value="DNA_Repair-Maintenance_Comp"/>
</dbReference>
<evidence type="ECO:0000256" key="3">
    <source>
        <dbReference type="ARBA" id="ARBA00013365"/>
    </source>
</evidence>
<proteinExistence type="inferred from homology"/>
<evidence type="ECO:0000256" key="7">
    <source>
        <dbReference type="RuleBase" id="RU363069"/>
    </source>
</evidence>
<protein>
    <recommendedName>
        <fullName evidence="3 7">Nuclease SbcCD subunit D</fullName>
    </recommendedName>
</protein>
<dbReference type="Gene3D" id="3.60.21.10">
    <property type="match status" value="1"/>
</dbReference>
<keyword evidence="4 7" id="KW-0540">Nuclease</keyword>
<evidence type="ECO:0000259" key="8">
    <source>
        <dbReference type="Pfam" id="PF00149"/>
    </source>
</evidence>
<organism evidence="10 11">
    <name type="scientific">Undibacterium aquatile</name>
    <dbReference type="NCBI Taxonomy" id="1537398"/>
    <lineage>
        <taxon>Bacteria</taxon>
        <taxon>Pseudomonadati</taxon>
        <taxon>Pseudomonadota</taxon>
        <taxon>Betaproteobacteria</taxon>
        <taxon>Burkholderiales</taxon>
        <taxon>Oxalobacteraceae</taxon>
        <taxon>Undibacterium</taxon>
    </lineage>
</organism>
<dbReference type="EMBL" id="JACOFT010000001">
    <property type="protein sequence ID" value="MBC3810459.1"/>
    <property type="molecule type" value="Genomic_DNA"/>
</dbReference>
<comment type="caution">
    <text evidence="10">The sequence shown here is derived from an EMBL/GenBank/DDBJ whole genome shotgun (WGS) entry which is preliminary data.</text>
</comment>
<feature type="domain" description="Nuclease SbcCD subunit D C-terminal" evidence="9">
    <location>
        <begin position="284"/>
        <end position="387"/>
    </location>
</feature>
<evidence type="ECO:0000256" key="1">
    <source>
        <dbReference type="ARBA" id="ARBA00010555"/>
    </source>
</evidence>
<dbReference type="GO" id="GO:0004527">
    <property type="term" value="F:exonuclease activity"/>
    <property type="evidence" value="ECO:0007669"/>
    <property type="project" value="UniProtKB-KW"/>
</dbReference>
<dbReference type="NCBIfam" id="TIGR00619">
    <property type="entry name" value="sbcd"/>
    <property type="match status" value="1"/>
</dbReference>
<name>A0ABR6XC09_9BURK</name>
<feature type="domain" description="Calcineurin-like phosphoesterase" evidence="8">
    <location>
        <begin position="1"/>
        <end position="231"/>
    </location>
</feature>
<keyword evidence="11" id="KW-1185">Reference proteome</keyword>
<keyword evidence="7" id="KW-0235">DNA replication</keyword>
<keyword evidence="6 7" id="KW-0269">Exonuclease</keyword>
<dbReference type="InterPro" id="IPR004593">
    <property type="entry name" value="SbcD"/>
</dbReference>
<dbReference type="PANTHER" id="PTHR30337:SF0">
    <property type="entry name" value="NUCLEASE SBCCD SUBUNIT D"/>
    <property type="match status" value="1"/>
</dbReference>
<dbReference type="InterPro" id="IPR004843">
    <property type="entry name" value="Calcineurin-like_PHP"/>
</dbReference>
<accession>A0ABR6XC09</accession>
<dbReference type="InterPro" id="IPR026843">
    <property type="entry name" value="SbcD_C"/>
</dbReference>
<dbReference type="Proteomes" id="UP000637632">
    <property type="component" value="Unassembled WGS sequence"/>
</dbReference>
<dbReference type="RefSeq" id="WP_190477651.1">
    <property type="nucleotide sequence ID" value="NZ_JACOFT010000001.1"/>
</dbReference>